<protein>
    <submittedName>
        <fullName evidence="1">Uncharacterized protein</fullName>
    </submittedName>
</protein>
<gene>
    <name evidence="1" type="ORF">DSO57_1000617</name>
</gene>
<evidence type="ECO:0000313" key="2">
    <source>
        <dbReference type="Proteomes" id="UP001165960"/>
    </source>
</evidence>
<dbReference type="Proteomes" id="UP001165960">
    <property type="component" value="Unassembled WGS sequence"/>
</dbReference>
<proteinExistence type="predicted"/>
<sequence>MEKEDEDIVQYDSQASFDCNAKKLIKIQSLNNSSTEIPAAIFSHLIYHSLNFIGPLSSTRLTSLAEVISILELGVRVLPKECYFQLHQIISCCLDPVYSFMLAKQIQVRELFYSELSSIATLFSFTAYYLETWSDGTKHCYHSISVMFAAVWKDTIYNITHLDLNIFDKDKLEKLLAASKKKLTLLFKNTSLTLDLGVENLLSMALSGMVVLLSNSQIDYDINFPLLLAVIFYSLHKSSPASLQAHVWRIMPKALAGTFLSYLKPESILLLIDIVCQEESICDEVKNTFALNLEKLICSISANCTSADFNHLLPFPSREVLCAYCDKESMVVHQEELCSDRANKLVPLLPEPLEGYSMQALRFLLNFILGTDCLQTRIGASLSLSRMLTHLPFKCYTLLLKLIPELFLLIMDDNSKIRIILSTVLLNLSPFEDSEERQIFLLKSVDHMINSIKDDPSEFSLNLVLSLVGNLAKMPTLLHYHLCLIA</sequence>
<name>A0ACC2S0C1_9FUNG</name>
<comment type="caution">
    <text evidence="1">The sequence shown here is derived from an EMBL/GenBank/DDBJ whole genome shotgun (WGS) entry which is preliminary data.</text>
</comment>
<accession>A0ACC2S0C1</accession>
<dbReference type="EMBL" id="QTSX02006391">
    <property type="protein sequence ID" value="KAJ9055759.1"/>
    <property type="molecule type" value="Genomic_DNA"/>
</dbReference>
<reference evidence="1" key="1">
    <citation type="submission" date="2022-04" db="EMBL/GenBank/DDBJ databases">
        <title>Genome of the entomopathogenic fungus Entomophthora muscae.</title>
        <authorList>
            <person name="Elya C."/>
            <person name="Lovett B.R."/>
            <person name="Lee E."/>
            <person name="Macias A.M."/>
            <person name="Hajek A.E."/>
            <person name="De Bivort B.L."/>
            <person name="Kasson M.T."/>
            <person name="De Fine Licht H.H."/>
            <person name="Stajich J.E."/>
        </authorList>
    </citation>
    <scope>NUCLEOTIDE SEQUENCE</scope>
    <source>
        <strain evidence="1">Berkeley</strain>
    </source>
</reference>
<organism evidence="1 2">
    <name type="scientific">Entomophthora muscae</name>
    <dbReference type="NCBI Taxonomy" id="34485"/>
    <lineage>
        <taxon>Eukaryota</taxon>
        <taxon>Fungi</taxon>
        <taxon>Fungi incertae sedis</taxon>
        <taxon>Zoopagomycota</taxon>
        <taxon>Entomophthoromycotina</taxon>
        <taxon>Entomophthoromycetes</taxon>
        <taxon>Entomophthorales</taxon>
        <taxon>Entomophthoraceae</taxon>
        <taxon>Entomophthora</taxon>
    </lineage>
</organism>
<evidence type="ECO:0000313" key="1">
    <source>
        <dbReference type="EMBL" id="KAJ9055759.1"/>
    </source>
</evidence>
<keyword evidence="2" id="KW-1185">Reference proteome</keyword>